<dbReference type="InterPro" id="IPR002303">
    <property type="entry name" value="Valyl-tRNA_ligase"/>
</dbReference>
<dbReference type="Proteomes" id="UP000237347">
    <property type="component" value="Unassembled WGS sequence"/>
</dbReference>
<dbReference type="GO" id="GO:0005524">
    <property type="term" value="F:ATP binding"/>
    <property type="evidence" value="ECO:0007669"/>
    <property type="project" value="UniProtKB-KW"/>
</dbReference>
<proteinExistence type="inferred from homology"/>
<keyword evidence="5" id="KW-0067">ATP-binding</keyword>
<evidence type="ECO:0000256" key="3">
    <source>
        <dbReference type="ARBA" id="ARBA00022598"/>
    </source>
</evidence>
<feature type="domain" description="Aminoacyl-tRNA synthetase class Ia" evidence="9">
    <location>
        <begin position="38"/>
        <end position="130"/>
    </location>
</feature>
<reference evidence="10 11" key="1">
    <citation type="journal article" date="2018" name="Sci. Data">
        <title>The draft genome sequence of cork oak.</title>
        <authorList>
            <person name="Ramos A.M."/>
            <person name="Usie A."/>
            <person name="Barbosa P."/>
            <person name="Barros P.M."/>
            <person name="Capote T."/>
            <person name="Chaves I."/>
            <person name="Simoes F."/>
            <person name="Abreu I."/>
            <person name="Carrasquinho I."/>
            <person name="Faro C."/>
            <person name="Guimaraes J.B."/>
            <person name="Mendonca D."/>
            <person name="Nobrega F."/>
            <person name="Rodrigues L."/>
            <person name="Saibo N.J.M."/>
            <person name="Varela M.C."/>
            <person name="Egas C."/>
            <person name="Matos J."/>
            <person name="Miguel C.M."/>
            <person name="Oliveira M.M."/>
            <person name="Ricardo C.P."/>
            <person name="Goncalves S."/>
        </authorList>
    </citation>
    <scope>NUCLEOTIDE SEQUENCE [LARGE SCALE GENOMIC DNA]</scope>
    <source>
        <strain evidence="11">cv. HL8</strain>
    </source>
</reference>
<protein>
    <recommendedName>
        <fullName evidence="2">valine--tRNA ligase</fullName>
        <ecNumber evidence="2">6.1.1.9</ecNumber>
    </recommendedName>
    <alternativeName>
        <fullName evidence="8">Valyl-tRNA synthetase</fullName>
    </alternativeName>
</protein>
<dbReference type="AlphaFoldDB" id="A0AAW0KG45"/>
<accession>A0AAW0KG45</accession>
<dbReference type="GO" id="GO:0005829">
    <property type="term" value="C:cytosol"/>
    <property type="evidence" value="ECO:0007669"/>
    <property type="project" value="TreeGrafter"/>
</dbReference>
<dbReference type="PANTHER" id="PTHR11946:SF109">
    <property type="entry name" value="VALINE--TRNA LIGASE"/>
    <property type="match status" value="1"/>
</dbReference>
<evidence type="ECO:0000256" key="4">
    <source>
        <dbReference type="ARBA" id="ARBA00022741"/>
    </source>
</evidence>
<keyword evidence="4" id="KW-0547">Nucleotide-binding</keyword>
<evidence type="ECO:0000313" key="11">
    <source>
        <dbReference type="Proteomes" id="UP000237347"/>
    </source>
</evidence>
<dbReference type="GO" id="GO:0006438">
    <property type="term" value="P:valyl-tRNA aminoacylation"/>
    <property type="evidence" value="ECO:0007669"/>
    <property type="project" value="InterPro"/>
</dbReference>
<comment type="caution">
    <text evidence="10">The sequence shown here is derived from an EMBL/GenBank/DDBJ whole genome shotgun (WGS) entry which is preliminary data.</text>
</comment>
<evidence type="ECO:0000256" key="8">
    <source>
        <dbReference type="ARBA" id="ARBA00029936"/>
    </source>
</evidence>
<dbReference type="EMBL" id="PKMF04000311">
    <property type="protein sequence ID" value="KAK7838219.1"/>
    <property type="molecule type" value="Genomic_DNA"/>
</dbReference>
<keyword evidence="11" id="KW-1185">Reference proteome</keyword>
<dbReference type="SUPFAM" id="SSF52374">
    <property type="entry name" value="Nucleotidylyl transferase"/>
    <property type="match status" value="1"/>
</dbReference>
<evidence type="ECO:0000313" key="10">
    <source>
        <dbReference type="EMBL" id="KAK7838219.1"/>
    </source>
</evidence>
<keyword evidence="7" id="KW-0030">Aminoacyl-tRNA synthetase</keyword>
<comment type="similarity">
    <text evidence="1">Belongs to the class-I aminoacyl-tRNA synthetase family.</text>
</comment>
<dbReference type="Gene3D" id="3.40.50.620">
    <property type="entry name" value="HUPs"/>
    <property type="match status" value="1"/>
</dbReference>
<dbReference type="InterPro" id="IPR014729">
    <property type="entry name" value="Rossmann-like_a/b/a_fold"/>
</dbReference>
<evidence type="ECO:0000256" key="2">
    <source>
        <dbReference type="ARBA" id="ARBA00013169"/>
    </source>
</evidence>
<organism evidence="10 11">
    <name type="scientific">Quercus suber</name>
    <name type="common">Cork oak</name>
    <dbReference type="NCBI Taxonomy" id="58331"/>
    <lineage>
        <taxon>Eukaryota</taxon>
        <taxon>Viridiplantae</taxon>
        <taxon>Streptophyta</taxon>
        <taxon>Embryophyta</taxon>
        <taxon>Tracheophyta</taxon>
        <taxon>Spermatophyta</taxon>
        <taxon>Magnoliopsida</taxon>
        <taxon>eudicotyledons</taxon>
        <taxon>Gunneridae</taxon>
        <taxon>Pentapetalae</taxon>
        <taxon>rosids</taxon>
        <taxon>fabids</taxon>
        <taxon>Fagales</taxon>
        <taxon>Fagaceae</taxon>
        <taxon>Quercus</taxon>
    </lineage>
</organism>
<dbReference type="Pfam" id="PF00133">
    <property type="entry name" value="tRNA-synt_1"/>
    <property type="match status" value="1"/>
</dbReference>
<evidence type="ECO:0000256" key="7">
    <source>
        <dbReference type="ARBA" id="ARBA00023146"/>
    </source>
</evidence>
<dbReference type="EC" id="6.1.1.9" evidence="2"/>
<dbReference type="GO" id="GO:0004832">
    <property type="term" value="F:valine-tRNA ligase activity"/>
    <property type="evidence" value="ECO:0007669"/>
    <property type="project" value="UniProtKB-EC"/>
</dbReference>
<sequence length="145" mass="16628">MARLLRLDRTSNARDPKELACSFTDFANPEFGACNEHWVVARNEDESQVEASQICNGKKIHLSPDPDMLDTWFSSGLFPLTVLGWPDNTEDLKTFYATSVLETDHDIHFFWVARMVMLGMKLGGDVPFRKFDKINLDIQRVVGYR</sequence>
<dbReference type="PRINTS" id="PR00986">
    <property type="entry name" value="TRNASYNTHVAL"/>
</dbReference>
<evidence type="ECO:0000256" key="6">
    <source>
        <dbReference type="ARBA" id="ARBA00022917"/>
    </source>
</evidence>
<dbReference type="PANTHER" id="PTHR11946">
    <property type="entry name" value="VALYL-TRNA SYNTHETASES"/>
    <property type="match status" value="1"/>
</dbReference>
<gene>
    <name evidence="10" type="primary">TWN2_8</name>
    <name evidence="10" type="ORF">CFP56_020129</name>
</gene>
<evidence type="ECO:0000259" key="9">
    <source>
        <dbReference type="Pfam" id="PF00133"/>
    </source>
</evidence>
<evidence type="ECO:0000256" key="5">
    <source>
        <dbReference type="ARBA" id="ARBA00022840"/>
    </source>
</evidence>
<name>A0AAW0KG45_QUESU</name>
<keyword evidence="6" id="KW-0648">Protein biosynthesis</keyword>
<dbReference type="InterPro" id="IPR002300">
    <property type="entry name" value="aa-tRNA-synth_Ia"/>
</dbReference>
<keyword evidence="3 10" id="KW-0436">Ligase</keyword>
<evidence type="ECO:0000256" key="1">
    <source>
        <dbReference type="ARBA" id="ARBA00005594"/>
    </source>
</evidence>